<dbReference type="EMBL" id="CP041217">
    <property type="protein sequence ID" value="QDH21757.1"/>
    <property type="molecule type" value="Genomic_DNA"/>
</dbReference>
<organism evidence="1 2">
    <name type="scientific">Saccharibacillus brassicae</name>
    <dbReference type="NCBI Taxonomy" id="2583377"/>
    <lineage>
        <taxon>Bacteria</taxon>
        <taxon>Bacillati</taxon>
        <taxon>Bacillota</taxon>
        <taxon>Bacilli</taxon>
        <taxon>Bacillales</taxon>
        <taxon>Paenibacillaceae</taxon>
        <taxon>Saccharibacillus</taxon>
    </lineage>
</organism>
<gene>
    <name evidence="1" type="ORF">FFV09_13410</name>
</gene>
<sequence length="59" mass="6687">MQHLSVHGQRLTGSQILLKPPAFIRADLDFRRQYSQTLAVVVTRIIVAAEYRFASPFTA</sequence>
<dbReference type="AlphaFoldDB" id="A0A4Y6UZU6"/>
<evidence type="ECO:0000313" key="1">
    <source>
        <dbReference type="EMBL" id="QDH21757.1"/>
    </source>
</evidence>
<proteinExistence type="predicted"/>
<keyword evidence="2" id="KW-1185">Reference proteome</keyword>
<accession>A0A4Y6UZU6</accession>
<protein>
    <submittedName>
        <fullName evidence="1">Uncharacterized protein</fullName>
    </submittedName>
</protein>
<dbReference type="Proteomes" id="UP000316968">
    <property type="component" value="Chromosome"/>
</dbReference>
<evidence type="ECO:0000313" key="2">
    <source>
        <dbReference type="Proteomes" id="UP000316968"/>
    </source>
</evidence>
<dbReference type="RefSeq" id="WP_141448301.1">
    <property type="nucleotide sequence ID" value="NZ_CP041217.1"/>
</dbReference>
<dbReference type="KEGG" id="saca:FFV09_13410"/>
<reference evidence="1 2" key="1">
    <citation type="submission" date="2019-06" db="EMBL/GenBank/DDBJ databases">
        <title>Saccharibacillus brassicae sp. nov., an endophytic bacterium isolated from Chinese cabbage seeds (Brassica pekinensis).</title>
        <authorList>
            <person name="Jiang L."/>
            <person name="Lee J."/>
            <person name="Kim S.W."/>
        </authorList>
    </citation>
    <scope>NUCLEOTIDE SEQUENCE [LARGE SCALE GENOMIC DNA]</scope>
    <source>
        <strain evidence="2">KCTC 43072 / ATSA2</strain>
    </source>
</reference>
<name>A0A4Y6UZU6_SACBS</name>